<evidence type="ECO:0000313" key="2">
    <source>
        <dbReference type="EMBL" id="TBU23816.1"/>
    </source>
</evidence>
<evidence type="ECO:0000256" key="1">
    <source>
        <dbReference type="SAM" id="MobiDB-lite"/>
    </source>
</evidence>
<dbReference type="AlphaFoldDB" id="A0A4Q9MDD0"/>
<accession>A0A4Q9MDD0</accession>
<protein>
    <submittedName>
        <fullName evidence="2">Uncharacterized protein</fullName>
    </submittedName>
</protein>
<organism evidence="2">
    <name type="scientific">Dichomitus squalens</name>
    <dbReference type="NCBI Taxonomy" id="114155"/>
    <lineage>
        <taxon>Eukaryota</taxon>
        <taxon>Fungi</taxon>
        <taxon>Dikarya</taxon>
        <taxon>Basidiomycota</taxon>
        <taxon>Agaricomycotina</taxon>
        <taxon>Agaricomycetes</taxon>
        <taxon>Polyporales</taxon>
        <taxon>Polyporaceae</taxon>
        <taxon>Dichomitus</taxon>
    </lineage>
</organism>
<dbReference type="EMBL" id="ML143494">
    <property type="protein sequence ID" value="TBU23816.1"/>
    <property type="molecule type" value="Genomic_DNA"/>
</dbReference>
<proteinExistence type="predicted"/>
<gene>
    <name evidence="2" type="ORF">BD311DRAFT_50242</name>
</gene>
<name>A0A4Q9MDD0_9APHY</name>
<dbReference type="Proteomes" id="UP000292957">
    <property type="component" value="Unassembled WGS sequence"/>
</dbReference>
<sequence length="205" mass="23422">MMLLAVYLCERRCLRLLYRVPSVYHPTLAVEGLVPLLFKVRPNAMPCPTPERMLGGAGSTQPPARYTPSREPGVDLEPLMVETPVRRTFSPPDFKDARRHDHMHLHHHRSIMNIWLDARDRRHGPRVISRYGPSRFGVFQGSRLRRRKVSQVNWWIKAPQARKTGQERVGTLTNVEDRLTTDTAKGDVCPTFAGHCAAKRVFGLP</sequence>
<reference evidence="2" key="1">
    <citation type="submission" date="2019-01" db="EMBL/GenBank/DDBJ databases">
        <title>Draft genome sequences of three monokaryotic isolates of the white-rot basidiomycete fungus Dichomitus squalens.</title>
        <authorList>
            <consortium name="DOE Joint Genome Institute"/>
            <person name="Lopez S.C."/>
            <person name="Andreopoulos B."/>
            <person name="Pangilinan J."/>
            <person name="Lipzen A."/>
            <person name="Riley R."/>
            <person name="Ahrendt S."/>
            <person name="Ng V."/>
            <person name="Barry K."/>
            <person name="Daum C."/>
            <person name="Grigoriev I.V."/>
            <person name="Hilden K.S."/>
            <person name="Makela M.R."/>
            <person name="de Vries R.P."/>
        </authorList>
    </citation>
    <scope>NUCLEOTIDE SEQUENCE [LARGE SCALE GENOMIC DNA]</scope>
    <source>
        <strain evidence="2">OM18370.1</strain>
    </source>
</reference>
<feature type="region of interest" description="Disordered" evidence="1">
    <location>
        <begin position="52"/>
        <end position="73"/>
    </location>
</feature>